<gene>
    <name evidence="3" type="ORF">PW252_07485</name>
</gene>
<protein>
    <submittedName>
        <fullName evidence="3">SLATT domain-containing protein</fullName>
    </submittedName>
</protein>
<dbReference type="EMBL" id="CP118735">
    <property type="protein sequence ID" value="WNY50416.1"/>
    <property type="molecule type" value="Genomic_DNA"/>
</dbReference>
<feature type="transmembrane region" description="Helical" evidence="1">
    <location>
        <begin position="179"/>
        <end position="198"/>
    </location>
</feature>
<dbReference type="NCBIfam" id="NF033631">
    <property type="entry name" value="SLATT_5"/>
    <property type="match status" value="1"/>
</dbReference>
<evidence type="ECO:0000313" key="3">
    <source>
        <dbReference type="EMBL" id="WNY50416.1"/>
    </source>
</evidence>
<dbReference type="RefSeq" id="WP_105100399.1">
    <property type="nucleotide sequence ID" value="NZ_CP118735.1"/>
</dbReference>
<keyword evidence="1" id="KW-0472">Membrane</keyword>
<feature type="transmembrane region" description="Helical" evidence="1">
    <location>
        <begin position="34"/>
        <end position="61"/>
    </location>
</feature>
<reference evidence="3" key="1">
    <citation type="submission" date="2023-02" db="EMBL/GenBank/DDBJ databases">
        <title>Streptococcus sp. Genome Sequencing and Assembly.</title>
        <authorList>
            <person name="Shore S.M."/>
            <person name="Nicholson T.L."/>
        </authorList>
    </citation>
    <scope>NUCLEOTIDE SEQUENCE</scope>
    <source>
        <strain evidence="3">29887</strain>
    </source>
</reference>
<keyword evidence="1" id="KW-0812">Transmembrane</keyword>
<sequence length="208" mass="24728">MNNYLQISISERINKKLNSLNIVRNARIAAGKRLAGYAALWDVLFLIMNIISATMLIYSLIQNETETRLVISATFSLYSLIIQYYCSTQNYKERAIKFHYHQIQLERFITELQKLFLFRVSHAEKLRRYEEIMNSYHVCLQGEENHSSVDRFCEDNKKYIESKNFRENKFYHYINIDTVVMYSQFLIIIIFIVLYFYAGSEATNETSI</sequence>
<accession>A0AA96VL50</accession>
<evidence type="ECO:0000259" key="2">
    <source>
        <dbReference type="Pfam" id="PF18160"/>
    </source>
</evidence>
<feature type="transmembrane region" description="Helical" evidence="1">
    <location>
        <begin position="67"/>
        <end position="86"/>
    </location>
</feature>
<organism evidence="3">
    <name type="scientific">Streptococcus iners</name>
    <dbReference type="NCBI Taxonomy" id="3028084"/>
    <lineage>
        <taxon>Bacteria</taxon>
        <taxon>Bacillati</taxon>
        <taxon>Bacillota</taxon>
        <taxon>Bacilli</taxon>
        <taxon>Lactobacillales</taxon>
        <taxon>Streptococcaceae</taxon>
        <taxon>Streptococcus</taxon>
    </lineage>
</organism>
<dbReference type="Pfam" id="PF18160">
    <property type="entry name" value="SLATT_5"/>
    <property type="match status" value="1"/>
</dbReference>
<proteinExistence type="predicted"/>
<keyword evidence="1" id="KW-1133">Transmembrane helix</keyword>
<dbReference type="InterPro" id="IPR041115">
    <property type="entry name" value="SLATT_5"/>
</dbReference>
<name>A0AA96VL50_9STRE</name>
<feature type="domain" description="SMODS and SLOG-associating 2TM effector" evidence="2">
    <location>
        <begin position="10"/>
        <end position="197"/>
    </location>
</feature>
<dbReference type="AlphaFoldDB" id="A0AA96VL50"/>
<evidence type="ECO:0000256" key="1">
    <source>
        <dbReference type="SAM" id="Phobius"/>
    </source>
</evidence>
<dbReference type="KEGG" id="sins:PW252_07485"/>